<protein>
    <submittedName>
        <fullName evidence="9">Protein kinase</fullName>
    </submittedName>
</protein>
<dbReference type="KEGG" id="tsph:KIH39_03250"/>
<keyword evidence="7" id="KW-0472">Membrane</keyword>
<evidence type="ECO:0000256" key="6">
    <source>
        <dbReference type="SAM" id="MobiDB-lite"/>
    </source>
</evidence>
<dbReference type="PANTHER" id="PTHR43289:SF6">
    <property type="entry name" value="SERINE_THREONINE-PROTEIN KINASE NEKL-3"/>
    <property type="match status" value="1"/>
</dbReference>
<dbReference type="Pfam" id="PF00069">
    <property type="entry name" value="Pkinase"/>
    <property type="match status" value="1"/>
</dbReference>
<dbReference type="CDD" id="cd14014">
    <property type="entry name" value="STKc_PknB_like"/>
    <property type="match status" value="1"/>
</dbReference>
<evidence type="ECO:0000313" key="10">
    <source>
        <dbReference type="Proteomes" id="UP000676194"/>
    </source>
</evidence>
<dbReference type="Gene3D" id="1.10.510.10">
    <property type="entry name" value="Transferase(Phosphotransferase) domain 1"/>
    <property type="match status" value="1"/>
</dbReference>
<keyword evidence="2 5" id="KW-0547">Nucleotide-binding</keyword>
<evidence type="ECO:0000256" key="2">
    <source>
        <dbReference type="ARBA" id="ARBA00022741"/>
    </source>
</evidence>
<proteinExistence type="predicted"/>
<dbReference type="GO" id="GO:0005524">
    <property type="term" value="F:ATP binding"/>
    <property type="evidence" value="ECO:0007669"/>
    <property type="project" value="UniProtKB-UniRule"/>
</dbReference>
<dbReference type="InterPro" id="IPR011050">
    <property type="entry name" value="Pectin_lyase_fold/virulence"/>
</dbReference>
<feature type="compositionally biased region" description="Basic and acidic residues" evidence="6">
    <location>
        <begin position="629"/>
        <end position="646"/>
    </location>
</feature>
<dbReference type="GO" id="GO:0004674">
    <property type="term" value="F:protein serine/threonine kinase activity"/>
    <property type="evidence" value="ECO:0007669"/>
    <property type="project" value="TreeGrafter"/>
</dbReference>
<feature type="domain" description="Protein kinase" evidence="8">
    <location>
        <begin position="76"/>
        <end position="341"/>
    </location>
</feature>
<dbReference type="Gene3D" id="3.30.200.20">
    <property type="entry name" value="Phosphorylase Kinase, domain 1"/>
    <property type="match status" value="1"/>
</dbReference>
<feature type="region of interest" description="Disordered" evidence="6">
    <location>
        <begin position="629"/>
        <end position="651"/>
    </location>
</feature>
<keyword evidence="7" id="KW-1133">Transmembrane helix</keyword>
<evidence type="ECO:0000256" key="7">
    <source>
        <dbReference type="SAM" id="Phobius"/>
    </source>
</evidence>
<keyword evidence="7" id="KW-0812">Transmembrane</keyword>
<keyword evidence="4 5" id="KW-0067">ATP-binding</keyword>
<feature type="transmembrane region" description="Helical" evidence="7">
    <location>
        <begin position="456"/>
        <end position="477"/>
    </location>
</feature>
<dbReference type="AlphaFoldDB" id="A0A8E6EYR3"/>
<evidence type="ECO:0000256" key="4">
    <source>
        <dbReference type="ARBA" id="ARBA00022840"/>
    </source>
</evidence>
<sequence length="871" mass="96379">MAGPSTIDEFIELVTRSGVTDNARLQTYLTSLRSSGGLSPEPTQVAGLFVRDGLLTYFQAEQILQGKWRRFHIGKYRILERLGSGGMGQVFLCEHMKMKTRVAVKVLPAAKGEDPASLERFTREARAAAALNHPNIVRAYDIDQDEQLHFLVMDYVDGSSLHEIVKKGGPMDIRRVCHYISDSAKGLQYAMEQGIVHRDIKPGNILIDRQGTVKILDMGLARFFNDEEDAITRKFEEMVLGTADYLAPEQAVDSHTVDTRADIYSLGATMYFMLTGRPPFAEGTVAQKLLWHQNRDPDPVESLRTDLPPKIAAIVRKMMVKDRTKRYQIPLDIVDDLQEFTTEPIAPPPEKEMPQLSMAARISLGAPSSVLKSRRIQNASQSNPRTLETAKIIAEAPPVANTLTAGPDSKRQNSPSPETMNLADKDTNESAGPKNRPLSNPFYEQPSEIERSGFPLLYVLLGVLGLLGIGGVVLFVLMQSKSTVLPDVNTSSRLEVTKSRRPYSYPTLKAAIEAAKEGDRIVLYDQIWEEIITINRPVKNLTIEAEVGRPVIWRSKSQLGTAGGMISLNNCSGLTIRNLIIEADPNQWDNVIKITGFNPGLTLEGIEFRGSKSAAILCSGTRGEPESPIRIRDCRFPGKSHEESPAKKGAVGPIRVPDCKSAIAWAPLSSEANDVRFLQIRDCRFEGISSDGSSHQSEGYEQALLIQCNQRDCQFINNRVMGLERGVTFSAWANPISRTKFENNTFCKLSNSAFAFDQVEEYSKPDIAKDTKLEINQNFFTDVQAVFNFKGKAVPKFANLSGEFNAIHGLRKPDPNLNLIHSKPVNELVEQKSLSNKDFLYYPTTSELSKMANGGPVGATPPPTPASTVKK</sequence>
<dbReference type="SMART" id="SM00220">
    <property type="entry name" value="S_TKc"/>
    <property type="match status" value="1"/>
</dbReference>
<dbReference type="InterPro" id="IPR011009">
    <property type="entry name" value="Kinase-like_dom_sf"/>
</dbReference>
<accession>A0A8E6EYR3</accession>
<dbReference type="PANTHER" id="PTHR43289">
    <property type="entry name" value="MITOGEN-ACTIVATED PROTEIN KINASE KINASE KINASE 20-RELATED"/>
    <property type="match status" value="1"/>
</dbReference>
<evidence type="ECO:0000313" key="9">
    <source>
        <dbReference type="EMBL" id="QVL32948.1"/>
    </source>
</evidence>
<dbReference type="EMBL" id="CP074694">
    <property type="protein sequence ID" value="QVL32948.1"/>
    <property type="molecule type" value="Genomic_DNA"/>
</dbReference>
<dbReference type="InterPro" id="IPR000719">
    <property type="entry name" value="Prot_kinase_dom"/>
</dbReference>
<feature type="binding site" evidence="5">
    <location>
        <position position="105"/>
    </location>
    <ligand>
        <name>ATP</name>
        <dbReference type="ChEBI" id="CHEBI:30616"/>
    </ligand>
</feature>
<keyword evidence="1" id="KW-0808">Transferase</keyword>
<gene>
    <name evidence="9" type="ORF">KIH39_03250</name>
</gene>
<dbReference type="InterPro" id="IPR008271">
    <property type="entry name" value="Ser/Thr_kinase_AS"/>
</dbReference>
<evidence type="ECO:0000256" key="3">
    <source>
        <dbReference type="ARBA" id="ARBA00022777"/>
    </source>
</evidence>
<feature type="compositionally biased region" description="Polar residues" evidence="6">
    <location>
        <begin position="376"/>
        <end position="386"/>
    </location>
</feature>
<dbReference type="RefSeq" id="WP_213497838.1">
    <property type="nucleotide sequence ID" value="NZ_CP074694.1"/>
</dbReference>
<name>A0A8E6EYR3_9BACT</name>
<dbReference type="PROSITE" id="PS50011">
    <property type="entry name" value="PROTEIN_KINASE_DOM"/>
    <property type="match status" value="1"/>
</dbReference>
<evidence type="ECO:0000256" key="1">
    <source>
        <dbReference type="ARBA" id="ARBA00022679"/>
    </source>
</evidence>
<evidence type="ECO:0000259" key="8">
    <source>
        <dbReference type="PROSITE" id="PS50011"/>
    </source>
</evidence>
<dbReference type="PROSITE" id="PS00107">
    <property type="entry name" value="PROTEIN_KINASE_ATP"/>
    <property type="match status" value="1"/>
</dbReference>
<organism evidence="9 10">
    <name type="scientific">Telmatocola sphagniphila</name>
    <dbReference type="NCBI Taxonomy" id="1123043"/>
    <lineage>
        <taxon>Bacteria</taxon>
        <taxon>Pseudomonadati</taxon>
        <taxon>Planctomycetota</taxon>
        <taxon>Planctomycetia</taxon>
        <taxon>Gemmatales</taxon>
        <taxon>Gemmataceae</taxon>
    </lineage>
</organism>
<dbReference type="InterPro" id="IPR012334">
    <property type="entry name" value="Pectin_lyas_fold"/>
</dbReference>
<feature type="region of interest" description="Disordered" evidence="6">
    <location>
        <begin position="371"/>
        <end position="444"/>
    </location>
</feature>
<dbReference type="Proteomes" id="UP000676194">
    <property type="component" value="Chromosome"/>
</dbReference>
<keyword evidence="3 9" id="KW-0418">Kinase</keyword>
<dbReference type="PROSITE" id="PS00108">
    <property type="entry name" value="PROTEIN_KINASE_ST"/>
    <property type="match status" value="1"/>
</dbReference>
<reference evidence="9" key="1">
    <citation type="submission" date="2021-05" db="EMBL/GenBank/DDBJ databases">
        <title>Complete genome sequence of the cellulolytic planctomycete Telmatocola sphagniphila SP2T and characterization of the first cellulase from planctomycetes.</title>
        <authorList>
            <person name="Rakitin A.L."/>
            <person name="Beletsky A.V."/>
            <person name="Naumoff D.G."/>
            <person name="Kulichevskaya I.S."/>
            <person name="Mardanov A.V."/>
            <person name="Ravin N.V."/>
            <person name="Dedysh S.N."/>
        </authorList>
    </citation>
    <scope>NUCLEOTIDE SEQUENCE</scope>
    <source>
        <strain evidence="9">SP2T</strain>
    </source>
</reference>
<dbReference type="InterPro" id="IPR017441">
    <property type="entry name" value="Protein_kinase_ATP_BS"/>
</dbReference>
<evidence type="ECO:0000256" key="5">
    <source>
        <dbReference type="PROSITE-ProRule" id="PRU10141"/>
    </source>
</evidence>
<dbReference type="SUPFAM" id="SSF56112">
    <property type="entry name" value="Protein kinase-like (PK-like)"/>
    <property type="match status" value="1"/>
</dbReference>
<dbReference type="Gene3D" id="2.160.20.10">
    <property type="entry name" value="Single-stranded right-handed beta-helix, Pectin lyase-like"/>
    <property type="match status" value="1"/>
</dbReference>
<keyword evidence="10" id="KW-1185">Reference proteome</keyword>
<dbReference type="SUPFAM" id="SSF51126">
    <property type="entry name" value="Pectin lyase-like"/>
    <property type="match status" value="1"/>
</dbReference>
<feature type="region of interest" description="Disordered" evidence="6">
    <location>
        <begin position="848"/>
        <end position="871"/>
    </location>
</feature>